<dbReference type="EMBL" id="QXFT01000242">
    <property type="protein sequence ID" value="KAE9349776.1"/>
    <property type="molecule type" value="Genomic_DNA"/>
</dbReference>
<dbReference type="SUPFAM" id="SSF53474">
    <property type="entry name" value="alpha/beta-Hydrolases"/>
    <property type="match status" value="1"/>
</dbReference>
<dbReference type="InterPro" id="IPR029058">
    <property type="entry name" value="AB_hydrolase_fold"/>
</dbReference>
<dbReference type="Proteomes" id="UP000434957">
    <property type="component" value="Unassembled WGS sequence"/>
</dbReference>
<dbReference type="AlphaFoldDB" id="A0A6A4FRZ4"/>
<dbReference type="PANTHER" id="PTHR11005">
    <property type="entry name" value="LYSOSOMAL ACID LIPASE-RELATED"/>
    <property type="match status" value="1"/>
</dbReference>
<feature type="domain" description="Partial AB-hydrolase lipase" evidence="2">
    <location>
        <begin position="40"/>
        <end position="104"/>
    </location>
</feature>
<keyword evidence="1" id="KW-0732">Signal</keyword>
<feature type="chain" id="PRO_5025662607" description="Partial AB-hydrolase lipase domain-containing protein" evidence="1">
    <location>
        <begin position="26"/>
        <end position="127"/>
    </location>
</feature>
<accession>A0A6A4FRZ4</accession>
<dbReference type="Pfam" id="PF04083">
    <property type="entry name" value="Abhydro_lipase"/>
    <property type="match status" value="1"/>
</dbReference>
<gene>
    <name evidence="3" type="ORF">PR003_g5712</name>
</gene>
<evidence type="ECO:0000256" key="1">
    <source>
        <dbReference type="SAM" id="SignalP"/>
    </source>
</evidence>
<organism evidence="3 4">
    <name type="scientific">Phytophthora rubi</name>
    <dbReference type="NCBI Taxonomy" id="129364"/>
    <lineage>
        <taxon>Eukaryota</taxon>
        <taxon>Sar</taxon>
        <taxon>Stramenopiles</taxon>
        <taxon>Oomycota</taxon>
        <taxon>Peronosporomycetes</taxon>
        <taxon>Peronosporales</taxon>
        <taxon>Peronosporaceae</taxon>
        <taxon>Phytophthora</taxon>
    </lineage>
</organism>
<dbReference type="InterPro" id="IPR006693">
    <property type="entry name" value="AB_hydrolase_lipase"/>
</dbReference>
<protein>
    <recommendedName>
        <fullName evidence="2">Partial AB-hydrolase lipase domain-containing protein</fullName>
    </recommendedName>
</protein>
<proteinExistence type="predicted"/>
<comment type="caution">
    <text evidence="3">The sequence shown here is derived from an EMBL/GenBank/DDBJ whole genome shotgun (WGS) entry which is preliminary data.</text>
</comment>
<reference evidence="3 4" key="1">
    <citation type="submission" date="2018-08" db="EMBL/GenBank/DDBJ databases">
        <title>Genomic investigation of the strawberry pathogen Phytophthora fragariae indicates pathogenicity is determined by transcriptional variation in three key races.</title>
        <authorList>
            <person name="Adams T.M."/>
            <person name="Armitage A.D."/>
            <person name="Sobczyk M.K."/>
            <person name="Bates H.J."/>
            <person name="Dunwell J.M."/>
            <person name="Nellist C.F."/>
            <person name="Harrison R.J."/>
        </authorList>
    </citation>
    <scope>NUCLEOTIDE SEQUENCE [LARGE SCALE GENOMIC DNA]</scope>
    <source>
        <strain evidence="3 4">SCRP333</strain>
    </source>
</reference>
<name>A0A6A4FRZ4_9STRA</name>
<feature type="signal peptide" evidence="1">
    <location>
        <begin position="1"/>
        <end position="25"/>
    </location>
</feature>
<dbReference type="GO" id="GO:0006629">
    <property type="term" value="P:lipid metabolic process"/>
    <property type="evidence" value="ECO:0007669"/>
    <property type="project" value="InterPro"/>
</dbReference>
<sequence>MAIPRSSLLLVLSLILLTTTKPAYAVAEAYVDPDDGKTVMQIVEARGYDVEEHKVTTSDSYILTMYRLPKTYTESQLNASAAPNKPAVYLIHGLLDSSFTYVCNYRITHIIEHTLGTLGARLIVRNI</sequence>
<evidence type="ECO:0000259" key="2">
    <source>
        <dbReference type="Pfam" id="PF04083"/>
    </source>
</evidence>
<evidence type="ECO:0000313" key="4">
    <source>
        <dbReference type="Proteomes" id="UP000434957"/>
    </source>
</evidence>
<keyword evidence="4" id="KW-1185">Reference proteome</keyword>
<dbReference type="Gene3D" id="3.40.50.1820">
    <property type="entry name" value="alpha/beta hydrolase"/>
    <property type="match status" value="1"/>
</dbReference>
<evidence type="ECO:0000313" key="3">
    <source>
        <dbReference type="EMBL" id="KAE9349776.1"/>
    </source>
</evidence>